<accession>A0AAD9IGN5</accession>
<proteinExistence type="predicted"/>
<feature type="compositionally biased region" description="Basic and acidic residues" evidence="1">
    <location>
        <begin position="466"/>
        <end position="479"/>
    </location>
</feature>
<evidence type="ECO:0000256" key="1">
    <source>
        <dbReference type="SAM" id="MobiDB-lite"/>
    </source>
</evidence>
<protein>
    <recommendedName>
        <fullName evidence="5">Glycoside hydrolase family 38 N-terminal domain-containing protein</fullName>
    </recommendedName>
</protein>
<organism evidence="3 4">
    <name type="scientific">Prototheca wickerhamii</name>
    <dbReference type="NCBI Taxonomy" id="3111"/>
    <lineage>
        <taxon>Eukaryota</taxon>
        <taxon>Viridiplantae</taxon>
        <taxon>Chlorophyta</taxon>
        <taxon>core chlorophytes</taxon>
        <taxon>Trebouxiophyceae</taxon>
        <taxon>Chlorellales</taxon>
        <taxon>Chlorellaceae</taxon>
        <taxon>Prototheca</taxon>
    </lineage>
</organism>
<gene>
    <name evidence="3" type="ORF">QBZ16_001212</name>
</gene>
<dbReference type="AlphaFoldDB" id="A0AAD9IGN5"/>
<dbReference type="EMBL" id="JASFZW010000011">
    <property type="protein sequence ID" value="KAK2076280.1"/>
    <property type="molecule type" value="Genomic_DNA"/>
</dbReference>
<evidence type="ECO:0000313" key="3">
    <source>
        <dbReference type="EMBL" id="KAK2076280.1"/>
    </source>
</evidence>
<evidence type="ECO:0008006" key="5">
    <source>
        <dbReference type="Google" id="ProtNLM"/>
    </source>
</evidence>
<name>A0AAD9IGN5_PROWI</name>
<dbReference type="CDD" id="cd10791">
    <property type="entry name" value="GH38N_AMII_like_1"/>
    <property type="match status" value="1"/>
</dbReference>
<feature type="chain" id="PRO_5042072810" description="Glycoside hydrolase family 38 N-terminal domain-containing protein" evidence="2">
    <location>
        <begin position="21"/>
        <end position="745"/>
    </location>
</feature>
<dbReference type="Proteomes" id="UP001255856">
    <property type="component" value="Unassembled WGS sequence"/>
</dbReference>
<keyword evidence="2" id="KW-0732">Signal</keyword>
<comment type="caution">
    <text evidence="3">The sequence shown here is derived from an EMBL/GenBank/DDBJ whole genome shotgun (WGS) entry which is preliminary data.</text>
</comment>
<sequence length="745" mass="81464">MTRPMGALVAWAACLSLVLATVLAADPGTNVTIVHVVFGNHLDVGFAGVDPLIGTDSNVIDAYFHQHFPKAVRVARKLRKQAGSERLVYTTHARLAWLLSLFLDCPQRLGIRCPSAELVRDVEDAIRAGDIAWHAFPHNAQIELFDAELLRWAARSVRVLDRRFGRAATGTMSQRDVPGLTRAAIPILHGAGVRALSVGVNGGSAPPAVPRPGPFCECVTVDGYGRALCVAWRGDNAGPPSAREVRAVFALLRREWPDADIRASTFDDFVAPLLEGLTSGAITTQLPVITAEIGDTWIHGVASDPAKLAEFRALMRLRRAAPQLAEDPDFDAFSRLLIKVPEHTWGADAKRALGDWAAWNNSAFHAALAARAPNFMSIVHSWVRQRAYNVWAIQELGNAPLGIAAWLELSRLQEQRAVPRPERLPGVRRLAPAEALVFNSPHWRIELDPVSGGIASVTGRGGGGELSEKEVDSLSHNKSSSRRDSLLSFVYSTYAEDDFSVFWHRYAYLPEPQPWWYVMDFGKPNATALGGARRSDESPKLDAVWALESADPGNRSTAPALHLFTRSTFSEAAVRDAGAPVALWTEIRAWPGSRELEIDVVWENKTATRLPEALWARWRPHRADHGTWALDKLGSAVPVGDVLQNGSHALHAVGDGGASVLSADRASRLSIRSLDAALVCAGKPNPFPELDVAPDMKEGVAFCLVNNIWGTNYPLWIPYQDSDRHMRFRFILEEESVSDPAMATA</sequence>
<dbReference type="Pfam" id="PF16477">
    <property type="entry name" value="DUF5054"/>
    <property type="match status" value="1"/>
</dbReference>
<keyword evidence="4" id="KW-1185">Reference proteome</keyword>
<evidence type="ECO:0000256" key="2">
    <source>
        <dbReference type="SAM" id="SignalP"/>
    </source>
</evidence>
<feature type="signal peptide" evidence="2">
    <location>
        <begin position="1"/>
        <end position="20"/>
    </location>
</feature>
<feature type="region of interest" description="Disordered" evidence="1">
    <location>
        <begin position="458"/>
        <end position="479"/>
    </location>
</feature>
<evidence type="ECO:0000313" key="4">
    <source>
        <dbReference type="Proteomes" id="UP001255856"/>
    </source>
</evidence>
<reference evidence="3" key="1">
    <citation type="submission" date="2021-01" db="EMBL/GenBank/DDBJ databases">
        <authorList>
            <person name="Eckstrom K.M.E."/>
        </authorList>
    </citation>
    <scope>NUCLEOTIDE SEQUENCE</scope>
    <source>
        <strain evidence="3">UVCC 0001</strain>
    </source>
</reference>
<dbReference type="InterPro" id="IPR032482">
    <property type="entry name" value="DUF5054"/>
</dbReference>